<gene>
    <name evidence="1" type="ORF">MBELCI_3800</name>
</gene>
<dbReference type="Proteomes" id="UP000016566">
    <property type="component" value="Unassembled WGS sequence"/>
</dbReference>
<name>U3ASP5_9RHOB</name>
<sequence length="50" mass="5749">MLNKVPKSLQPAVKSDLREIWQAETRVAAEARWTCSSRNTARNTRRPQPV</sequence>
<protein>
    <submittedName>
        <fullName evidence="1">Mobile element protein</fullName>
    </submittedName>
</protein>
<accession>U3ASP5</accession>
<keyword evidence="2" id="KW-1185">Reference proteome</keyword>
<reference evidence="1" key="1">
    <citation type="journal article" date="2013" name="Genome Announc.">
        <title>Draft Genome Sequence of Loktanella cinnabarina LL-001T, Isolated from Deep-Sea Floor Sediment.</title>
        <authorList>
            <person name="Nishi S."/>
            <person name="Tsubouchi T."/>
            <person name="Takaki Y."/>
            <person name="Koyanagi R."/>
            <person name="Satoh N."/>
            <person name="Maruyama T."/>
            <person name="Hatada Y."/>
        </authorList>
    </citation>
    <scope>NUCLEOTIDE SEQUENCE [LARGE SCALE GENOMIC DNA]</scope>
    <source>
        <strain evidence="1">LL-001</strain>
    </source>
</reference>
<evidence type="ECO:0000313" key="2">
    <source>
        <dbReference type="Proteomes" id="UP000016566"/>
    </source>
</evidence>
<organism evidence="1 2">
    <name type="scientific">Limimaricola cinnabarinus LL-001</name>
    <dbReference type="NCBI Taxonomy" id="1337093"/>
    <lineage>
        <taxon>Bacteria</taxon>
        <taxon>Pseudomonadati</taxon>
        <taxon>Pseudomonadota</taxon>
        <taxon>Alphaproteobacteria</taxon>
        <taxon>Rhodobacterales</taxon>
        <taxon>Paracoccaceae</taxon>
        <taxon>Limimaricola</taxon>
    </lineage>
</organism>
<proteinExistence type="predicted"/>
<dbReference type="EMBL" id="BATB01000186">
    <property type="protein sequence ID" value="GAD57748.1"/>
    <property type="molecule type" value="Genomic_DNA"/>
</dbReference>
<dbReference type="AlphaFoldDB" id="U3ASP5"/>
<comment type="caution">
    <text evidence="1">The sequence shown here is derived from an EMBL/GenBank/DDBJ whole genome shotgun (WGS) entry which is preliminary data.</text>
</comment>
<evidence type="ECO:0000313" key="1">
    <source>
        <dbReference type="EMBL" id="GAD57748.1"/>
    </source>
</evidence>